<accession>A0A7E6EJQ1</accession>
<feature type="binding site" evidence="5">
    <location>
        <position position="146"/>
    </location>
    <ligand>
        <name>ATP</name>
        <dbReference type="ChEBI" id="CHEBI:30616"/>
    </ligand>
</feature>
<gene>
    <name evidence="8" type="primary">LOC118761605</name>
</gene>
<dbReference type="GO" id="GO:0004111">
    <property type="term" value="F:creatine kinase activity"/>
    <property type="evidence" value="ECO:0007669"/>
    <property type="project" value="InterPro"/>
</dbReference>
<evidence type="ECO:0000256" key="2">
    <source>
        <dbReference type="ARBA" id="ARBA00022741"/>
    </source>
</evidence>
<dbReference type="AlphaFoldDB" id="A0A7E6EJQ1"/>
<comment type="caution">
    <text evidence="5">Lacks conserved residue(s) required for the propagation of feature annotation.</text>
</comment>
<evidence type="ECO:0000259" key="6">
    <source>
        <dbReference type="PROSITE" id="PS51510"/>
    </source>
</evidence>
<evidence type="ECO:0000313" key="7">
    <source>
        <dbReference type="Proteomes" id="UP000515154"/>
    </source>
</evidence>
<dbReference type="InterPro" id="IPR022414">
    <property type="entry name" value="ATP-guanido_PTrfase_cat"/>
</dbReference>
<dbReference type="PANTHER" id="PTHR11547">
    <property type="entry name" value="ARGININE OR CREATINE KINASE"/>
    <property type="match status" value="1"/>
</dbReference>
<feature type="domain" description="Phosphagen kinase C-terminal" evidence="6">
    <location>
        <begin position="29"/>
        <end position="170"/>
    </location>
</feature>
<dbReference type="RefSeq" id="XP_036355558.1">
    <property type="nucleotide sequence ID" value="XM_036499665.1"/>
</dbReference>
<dbReference type="GO" id="GO:0046314">
    <property type="term" value="P:phosphocreatine biosynthetic process"/>
    <property type="evidence" value="ECO:0007669"/>
    <property type="project" value="InterPro"/>
</dbReference>
<protein>
    <submittedName>
        <fullName evidence="8">LOW QUALITY PROTEIN: arginine kinase-like</fullName>
    </submittedName>
</protein>
<dbReference type="Pfam" id="PF00217">
    <property type="entry name" value="ATP-gua_Ptrans"/>
    <property type="match status" value="1"/>
</dbReference>
<dbReference type="InterPro" id="IPR014746">
    <property type="entry name" value="Gln_synth/guanido_kin_cat_dom"/>
</dbReference>
<keyword evidence="2 5" id="KW-0547">Nucleotide-binding</keyword>
<keyword evidence="7" id="KW-1185">Reference proteome</keyword>
<dbReference type="SUPFAM" id="SSF55931">
    <property type="entry name" value="Glutamine synthetase/guanido kinase"/>
    <property type="match status" value="1"/>
</dbReference>
<feature type="binding site" evidence="5">
    <location>
        <position position="95"/>
    </location>
    <ligand>
        <name>ATP</name>
        <dbReference type="ChEBI" id="CHEBI:30616"/>
    </ligand>
</feature>
<dbReference type="Proteomes" id="UP000515154">
    <property type="component" value="Unplaced"/>
</dbReference>
<evidence type="ECO:0000313" key="8">
    <source>
        <dbReference type="RefSeq" id="XP_036355558.1"/>
    </source>
</evidence>
<dbReference type="InterPro" id="IPR000749">
    <property type="entry name" value="ATP-guanido_PTrfase"/>
</dbReference>
<dbReference type="PANTHER" id="PTHR11547:SF38">
    <property type="entry name" value="ARGININE KINASE 1-RELATED"/>
    <property type="match status" value="1"/>
</dbReference>
<reference evidence="8" key="1">
    <citation type="submission" date="2025-08" db="UniProtKB">
        <authorList>
            <consortium name="RefSeq"/>
        </authorList>
    </citation>
    <scope>IDENTIFICATION</scope>
</reference>
<dbReference type="KEGG" id="osn:118761605"/>
<dbReference type="Gene3D" id="3.30.590.10">
    <property type="entry name" value="Glutamine synthetase/guanido kinase, catalytic domain"/>
    <property type="match status" value="1"/>
</dbReference>
<proteinExistence type="inferred from homology"/>
<evidence type="ECO:0000256" key="1">
    <source>
        <dbReference type="ARBA" id="ARBA00022679"/>
    </source>
</evidence>
<name>A0A7E6EJQ1_9MOLL</name>
<comment type="similarity">
    <text evidence="5">Belongs to the ATP:guanido phosphotransferase family.</text>
</comment>
<evidence type="ECO:0000256" key="3">
    <source>
        <dbReference type="ARBA" id="ARBA00022777"/>
    </source>
</evidence>
<organism evidence="7 8">
    <name type="scientific">Octopus sinensis</name>
    <name type="common">East Asian common octopus</name>
    <dbReference type="NCBI Taxonomy" id="2607531"/>
    <lineage>
        <taxon>Eukaryota</taxon>
        <taxon>Metazoa</taxon>
        <taxon>Spiralia</taxon>
        <taxon>Lophotrochozoa</taxon>
        <taxon>Mollusca</taxon>
        <taxon>Cephalopoda</taxon>
        <taxon>Coleoidea</taxon>
        <taxon>Octopodiformes</taxon>
        <taxon>Octopoda</taxon>
        <taxon>Incirrata</taxon>
        <taxon>Octopodidae</taxon>
        <taxon>Octopus</taxon>
    </lineage>
</organism>
<keyword evidence="3 5" id="KW-0418">Kinase</keyword>
<evidence type="ECO:0000256" key="4">
    <source>
        <dbReference type="ARBA" id="ARBA00022840"/>
    </source>
</evidence>
<dbReference type="GO" id="GO:0005615">
    <property type="term" value="C:extracellular space"/>
    <property type="evidence" value="ECO:0007669"/>
    <property type="project" value="TreeGrafter"/>
</dbReference>
<keyword evidence="4 5" id="KW-0067">ATP-binding</keyword>
<feature type="binding site" evidence="5">
    <location>
        <begin position="32"/>
        <end position="36"/>
    </location>
    <ligand>
        <name>ATP</name>
        <dbReference type="ChEBI" id="CHEBI:30616"/>
    </ligand>
</feature>
<evidence type="ECO:0000256" key="5">
    <source>
        <dbReference type="PROSITE-ProRule" id="PRU00843"/>
    </source>
</evidence>
<dbReference type="PROSITE" id="PS51510">
    <property type="entry name" value="PHOSPHAGEN_KINASE_C"/>
    <property type="match status" value="1"/>
</dbReference>
<feature type="non-terminal residue" evidence="8">
    <location>
        <position position="1"/>
    </location>
</feature>
<keyword evidence="1 5" id="KW-0808">Transferase</keyword>
<dbReference type="GO" id="GO:0005524">
    <property type="term" value="F:ATP binding"/>
    <property type="evidence" value="ECO:0007669"/>
    <property type="project" value="UniProtKB-UniRule"/>
</dbReference>
<sequence length="170" mass="19697">ISNSITHPQPNFGNLDNLPFGDLDPDNKYIISTRVRVGRSLEGRPFPPLLSKQDRLDMENVVKKVFSQFTGDHAGKYYALSNMSKEVEKQLVEDHFLFQDDNRLGLYNFFDLRTACGYNHWPAGRGIYHNDSKTFLIWVNEEDHLRIISMQKGGNLSEVYRRLIEACLFI</sequence>